<sequence length="155" mass="18524">MTYFKTISTVLFILVFHFQGFGQAFSLEQLEKFNKMDMASFKVEIKKMKYSYYDKAESSEFNLYEYDSPDFQYKIGKFEYTNEKSADRVEFQFKNKNEYDQYLKTITDLGYKKTETGKIPGGETFVDYFKNKLHIRFIFPPAGQENEPYTILVFK</sequence>
<name>A0A172XRS9_9FLAO</name>
<proteinExistence type="predicted"/>
<reference evidence="1 2" key="1">
    <citation type="submission" date="2016-04" db="EMBL/GenBank/DDBJ databases">
        <title>Complete Genome Sequence of Chryseobacterium sp. IHBB 10212.</title>
        <authorList>
            <person name="Pal M."/>
            <person name="Swarnkar M.K."/>
            <person name="Kaushal K."/>
            <person name="Chhibber S."/>
            <person name="Singh A.K."/>
            <person name="Gulati A."/>
        </authorList>
    </citation>
    <scope>NUCLEOTIDE SEQUENCE [LARGE SCALE GENOMIC DNA]</scope>
    <source>
        <strain evidence="1 2">IHBB 10212</strain>
    </source>
</reference>
<keyword evidence="2" id="KW-1185">Reference proteome</keyword>
<dbReference type="KEGG" id="chh:A0O34_03495"/>
<organism evidence="1 2">
    <name type="scientific">Chryseobacterium glaciei</name>
    <dbReference type="NCBI Taxonomy" id="1685010"/>
    <lineage>
        <taxon>Bacteria</taxon>
        <taxon>Pseudomonadati</taxon>
        <taxon>Bacteroidota</taxon>
        <taxon>Flavobacteriia</taxon>
        <taxon>Flavobacteriales</taxon>
        <taxon>Weeksellaceae</taxon>
        <taxon>Chryseobacterium group</taxon>
        <taxon>Chryseobacterium</taxon>
    </lineage>
</organism>
<dbReference type="EMBL" id="CP015199">
    <property type="protein sequence ID" value="ANF49661.1"/>
    <property type="molecule type" value="Genomic_DNA"/>
</dbReference>
<accession>A0A172XRS9</accession>
<evidence type="ECO:0000313" key="2">
    <source>
        <dbReference type="Proteomes" id="UP000077824"/>
    </source>
</evidence>
<dbReference type="Proteomes" id="UP000077824">
    <property type="component" value="Chromosome"/>
</dbReference>
<dbReference type="STRING" id="1685010.A0O34_03495"/>
<dbReference type="OrthoDB" id="1273495at2"/>
<protein>
    <submittedName>
        <fullName evidence="1">Uncharacterized protein</fullName>
    </submittedName>
</protein>
<dbReference type="AlphaFoldDB" id="A0A172XRS9"/>
<gene>
    <name evidence="1" type="ORF">A0O34_03495</name>
</gene>
<evidence type="ECO:0000313" key="1">
    <source>
        <dbReference type="EMBL" id="ANF49661.1"/>
    </source>
</evidence>
<dbReference type="RefSeq" id="WP_066751223.1">
    <property type="nucleotide sequence ID" value="NZ_CP015199.1"/>
</dbReference>